<reference evidence="3 4" key="1">
    <citation type="submission" date="2016-10" db="EMBL/GenBank/DDBJ databases">
        <authorList>
            <person name="de Groot N.N."/>
        </authorList>
    </citation>
    <scope>NUCLEOTIDE SEQUENCE [LARGE SCALE GENOMIC DNA]</scope>
    <source>
        <strain evidence="3 4">DSM 19548</strain>
    </source>
</reference>
<dbReference type="Pfam" id="PF13470">
    <property type="entry name" value="PIN_3"/>
    <property type="match status" value="1"/>
</dbReference>
<dbReference type="Pfam" id="PF26343">
    <property type="entry name" value="VapC50_C"/>
    <property type="match status" value="1"/>
</dbReference>
<gene>
    <name evidence="3" type="ORF">SAMN04488094_11722</name>
</gene>
<feature type="domain" description="VapC50 C-terminal" evidence="2">
    <location>
        <begin position="134"/>
        <end position="186"/>
    </location>
</feature>
<evidence type="ECO:0000313" key="3">
    <source>
        <dbReference type="EMBL" id="SFD14679.1"/>
    </source>
</evidence>
<keyword evidence="4" id="KW-1185">Reference proteome</keyword>
<evidence type="ECO:0000259" key="2">
    <source>
        <dbReference type="Pfam" id="PF26343"/>
    </source>
</evidence>
<name>A0A1I1PXX8_9RHOB</name>
<dbReference type="RefSeq" id="WP_093362587.1">
    <property type="nucleotide sequence ID" value="NZ_FOLG01000017.1"/>
</dbReference>
<dbReference type="InterPro" id="IPR002716">
    <property type="entry name" value="PIN_dom"/>
</dbReference>
<dbReference type="Proteomes" id="UP000198728">
    <property type="component" value="Unassembled WGS sequence"/>
</dbReference>
<accession>A0A1I1PXX8</accession>
<dbReference type="STRING" id="441112.SAMN04488094_11722"/>
<evidence type="ECO:0000259" key="1">
    <source>
        <dbReference type="Pfam" id="PF13470"/>
    </source>
</evidence>
<proteinExistence type="predicted"/>
<evidence type="ECO:0000313" key="4">
    <source>
        <dbReference type="Proteomes" id="UP000198728"/>
    </source>
</evidence>
<dbReference type="InterPro" id="IPR058652">
    <property type="entry name" value="VapC50_C"/>
</dbReference>
<sequence length="192" mass="22300">MISATNRFTAVLDASVLFPNMKRDILLRFHEADLYRARWTEKIQQEWLVRARERFPDNVAKLDRTDALMREHFEDCWVGGHEKFIPIVDLPNDPDDNHVVAAAIACKAQYIVTDNVRDFPPECLEPFDLERGTADHFLSGTFDHFQYKAFSVLREHRRGLRSQPGATEYLMNLRQKGLPMLAARLLPMKDSL</sequence>
<dbReference type="OrthoDB" id="211933at2"/>
<protein>
    <submittedName>
        <fullName evidence="3">PIN domain-containing protein</fullName>
    </submittedName>
</protein>
<dbReference type="AlphaFoldDB" id="A0A1I1PXX8"/>
<feature type="domain" description="PIN" evidence="1">
    <location>
        <begin position="72"/>
        <end position="117"/>
    </location>
</feature>
<organism evidence="3 4">
    <name type="scientific">Tropicimonas isoalkanivorans</name>
    <dbReference type="NCBI Taxonomy" id="441112"/>
    <lineage>
        <taxon>Bacteria</taxon>
        <taxon>Pseudomonadati</taxon>
        <taxon>Pseudomonadota</taxon>
        <taxon>Alphaproteobacteria</taxon>
        <taxon>Rhodobacterales</taxon>
        <taxon>Roseobacteraceae</taxon>
        <taxon>Tropicimonas</taxon>
    </lineage>
</organism>
<dbReference type="EMBL" id="FOLG01000017">
    <property type="protein sequence ID" value="SFD14679.1"/>
    <property type="molecule type" value="Genomic_DNA"/>
</dbReference>